<dbReference type="AlphaFoldDB" id="A0A0D0ELF5"/>
<dbReference type="OrthoDB" id="996574at2"/>
<dbReference type="Proteomes" id="UP000032061">
    <property type="component" value="Unassembled WGS sequence"/>
</dbReference>
<feature type="signal peptide" evidence="3">
    <location>
        <begin position="1"/>
        <end position="17"/>
    </location>
</feature>
<protein>
    <submittedName>
        <fullName evidence="4">Galactose oxidase</fullName>
    </submittedName>
</protein>
<dbReference type="Pfam" id="PF13715">
    <property type="entry name" value="CarbopepD_reg_2"/>
    <property type="match status" value="1"/>
</dbReference>
<keyword evidence="2" id="KW-0677">Repeat</keyword>
<organism evidence="4 6">
    <name type="scientific">Flavobacterium hibernum</name>
    <dbReference type="NCBI Taxonomy" id="37752"/>
    <lineage>
        <taxon>Bacteria</taxon>
        <taxon>Pseudomonadati</taxon>
        <taxon>Bacteroidota</taxon>
        <taxon>Flavobacteriia</taxon>
        <taxon>Flavobacteriales</taxon>
        <taxon>Flavobacteriaceae</taxon>
        <taxon>Flavobacterium</taxon>
    </lineage>
</organism>
<accession>A0A0D0ELF5</accession>
<reference evidence="4 6" key="1">
    <citation type="submission" date="2015-01" db="EMBL/GenBank/DDBJ databases">
        <title>Genome of Flavobacterium hibernum DSM 12611.</title>
        <authorList>
            <person name="Stropko S.J."/>
            <person name="Pipes S.E."/>
            <person name="Newman J.D."/>
        </authorList>
    </citation>
    <scope>NUCLEOTIDE SEQUENCE [LARGE SCALE GENOMIC DNA]</scope>
    <source>
        <strain evidence="4 6">DSM 12611</strain>
    </source>
</reference>
<gene>
    <name evidence="5" type="ORF">B0A73_21580</name>
    <name evidence="4" type="ORF">IW18_09495</name>
</gene>
<sequence length="452" mass="51622">MKKLLFIFLLSPLLLTAQDIKGTIVSQLSNLPIDNTNVSALSSKSGTVSNDKGVFSIYILPKFKDDEILEFSHLGYITQKLSISSLKKNAYKVVLEEEIQNLSDVTIAPNQKLKTKLAFSEISTLKNPIYSFGSFFNEGKIYVSGGDGYEDIDKMAKVRAEKAVPTMGDFLDANQTSVKRHYKKYLSIYDIKTNSWEFPELKLQGRAYHNIHFCNNLIYVLGGKKVFVNKISSWEYLQDQIEVLDLDKLSVKIDKTNPHQAADFASFTYNDNIIVMGGSVKMTESGKKDFTNKVHLYNTTSGYWYELNNMPTAKETTGILIDNKIYLIGGNNGKAISQIESYDLLTEKWKTEGELFSPFERPAITFHENMIYFFEDRKMCTYDLKTKLLKEYEIDLDLKYAAIYYDNDKLYILGGRIDNSYSKIPSAKVLSIDINEFENTKPTRIKTLNNEI</sequence>
<keyword evidence="1" id="KW-0880">Kelch repeat</keyword>
<feature type="chain" id="PRO_5002209749" evidence="3">
    <location>
        <begin position="18"/>
        <end position="452"/>
    </location>
</feature>
<comment type="caution">
    <text evidence="4">The sequence shown here is derived from an EMBL/GenBank/DDBJ whole genome shotgun (WGS) entry which is preliminary data.</text>
</comment>
<evidence type="ECO:0000313" key="4">
    <source>
        <dbReference type="EMBL" id="KIO52775.1"/>
    </source>
</evidence>
<dbReference type="InterPro" id="IPR015915">
    <property type="entry name" value="Kelch-typ_b-propeller"/>
</dbReference>
<dbReference type="Pfam" id="PF24681">
    <property type="entry name" value="Kelch_KLHDC2_KLHL20_DRC7"/>
    <property type="match status" value="1"/>
</dbReference>
<dbReference type="SUPFAM" id="SSF117281">
    <property type="entry name" value="Kelch motif"/>
    <property type="match status" value="1"/>
</dbReference>
<dbReference type="PANTHER" id="PTHR46260:SF3">
    <property type="entry name" value="RING-TYPE DOMAIN-CONTAINING PROTEIN"/>
    <property type="match status" value="1"/>
</dbReference>
<dbReference type="SMART" id="SM00612">
    <property type="entry name" value="Kelch"/>
    <property type="match status" value="2"/>
</dbReference>
<dbReference type="EMBL" id="MUGX01000037">
    <property type="protein sequence ID" value="OXA83941.1"/>
    <property type="molecule type" value="Genomic_DNA"/>
</dbReference>
<evidence type="ECO:0000313" key="5">
    <source>
        <dbReference type="EMBL" id="OXA83941.1"/>
    </source>
</evidence>
<keyword evidence="3" id="KW-0732">Signal</keyword>
<dbReference type="InterPro" id="IPR006652">
    <property type="entry name" value="Kelch_1"/>
</dbReference>
<evidence type="ECO:0000256" key="1">
    <source>
        <dbReference type="ARBA" id="ARBA00022441"/>
    </source>
</evidence>
<proteinExistence type="predicted"/>
<keyword evidence="7" id="KW-1185">Reference proteome</keyword>
<evidence type="ECO:0000313" key="7">
    <source>
        <dbReference type="Proteomes" id="UP000198302"/>
    </source>
</evidence>
<dbReference type="EMBL" id="JPRK01000008">
    <property type="protein sequence ID" value="KIO52775.1"/>
    <property type="molecule type" value="Genomic_DNA"/>
</dbReference>
<name>A0A0D0ELF5_9FLAO</name>
<dbReference type="InterPro" id="IPR051746">
    <property type="entry name" value="Kelch_domain_containing_8"/>
</dbReference>
<dbReference type="InterPro" id="IPR008969">
    <property type="entry name" value="CarboxyPept-like_regulatory"/>
</dbReference>
<dbReference type="SUPFAM" id="SSF49464">
    <property type="entry name" value="Carboxypeptidase regulatory domain-like"/>
    <property type="match status" value="1"/>
</dbReference>
<evidence type="ECO:0000256" key="3">
    <source>
        <dbReference type="SAM" id="SignalP"/>
    </source>
</evidence>
<dbReference type="PANTHER" id="PTHR46260">
    <property type="entry name" value="RING-TYPE DOMAIN-CONTAINING PROTEIN"/>
    <property type="match status" value="1"/>
</dbReference>
<dbReference type="RefSeq" id="WP_041517362.1">
    <property type="nucleotide sequence ID" value="NZ_JPRK01000008.1"/>
</dbReference>
<evidence type="ECO:0000313" key="6">
    <source>
        <dbReference type="Proteomes" id="UP000032061"/>
    </source>
</evidence>
<dbReference type="STRING" id="37752.IW18_09495"/>
<dbReference type="Gene3D" id="2.120.10.80">
    <property type="entry name" value="Kelch-type beta propeller"/>
    <property type="match status" value="1"/>
</dbReference>
<reference evidence="5 7" key="2">
    <citation type="submission" date="2016-11" db="EMBL/GenBank/DDBJ databases">
        <title>Whole genomes of Flavobacteriaceae.</title>
        <authorList>
            <person name="Stine C."/>
            <person name="Li C."/>
            <person name="Tadesse D."/>
        </authorList>
    </citation>
    <scope>NUCLEOTIDE SEQUENCE [LARGE SCALE GENOMIC DNA]</scope>
    <source>
        <strain evidence="5 7">ATCC 51468</strain>
    </source>
</reference>
<dbReference type="Proteomes" id="UP000198302">
    <property type="component" value="Unassembled WGS sequence"/>
</dbReference>
<evidence type="ECO:0000256" key="2">
    <source>
        <dbReference type="ARBA" id="ARBA00022737"/>
    </source>
</evidence>